<dbReference type="EMBL" id="CP133461">
    <property type="protein sequence ID" value="WMV77562.1"/>
    <property type="molecule type" value="Genomic_DNA"/>
</dbReference>
<protein>
    <submittedName>
        <fullName evidence="1">DUF1878 family protein</fullName>
    </submittedName>
</protein>
<name>A0ABY9QHS4_GEOTD</name>
<evidence type="ECO:0000313" key="2">
    <source>
        <dbReference type="Proteomes" id="UP001297580"/>
    </source>
</evidence>
<evidence type="ECO:0000313" key="1">
    <source>
        <dbReference type="EMBL" id="WMV77562.1"/>
    </source>
</evidence>
<proteinExistence type="predicted"/>
<sequence>MRQESLEQRVERLELYIDFLRDFAVDPETFAIWDWVISRKLNKSQVDRLMKTAREFNQAIKIANENGSQPPRFEEFSQKIIEIVNLEDNPADEQTVLQFLKRIKHSHRYLSDCYLTTTE</sequence>
<dbReference type="InterPro" id="IPR035945">
    <property type="entry name" value="YhaI-like_sf"/>
</dbReference>
<dbReference type="InterPro" id="IPR015058">
    <property type="entry name" value="DUF1878"/>
</dbReference>
<reference evidence="1 2" key="1">
    <citation type="submission" date="2023-08" db="EMBL/GenBank/DDBJ databases">
        <title>Complete genome sequence of Geobacillus thermodenitrificans K1041, a genetically tractable strain representative of the genus Geobacillus.</title>
        <authorList>
            <person name="Kani S."/>
            <person name="Suzuki H."/>
        </authorList>
    </citation>
    <scope>NUCLEOTIDE SEQUENCE [LARGE SCALE GENOMIC DNA]</scope>
    <source>
        <strain evidence="1 2">K1041</strain>
    </source>
</reference>
<dbReference type="Pfam" id="PF08963">
    <property type="entry name" value="DUF1878"/>
    <property type="match status" value="1"/>
</dbReference>
<organism evidence="1 2">
    <name type="scientific">Geobacillus thermodenitrificans</name>
    <dbReference type="NCBI Taxonomy" id="33940"/>
    <lineage>
        <taxon>Bacteria</taxon>
        <taxon>Bacillati</taxon>
        <taxon>Bacillota</taxon>
        <taxon>Bacilli</taxon>
        <taxon>Bacillales</taxon>
        <taxon>Anoxybacillaceae</taxon>
        <taxon>Geobacillus</taxon>
    </lineage>
</organism>
<dbReference type="RefSeq" id="WP_149031717.1">
    <property type="nucleotide sequence ID" value="NZ_CP017690.1"/>
</dbReference>
<keyword evidence="2" id="KW-1185">Reference proteome</keyword>
<dbReference type="SUPFAM" id="SSF109915">
    <property type="entry name" value="Hypothetical protein YhaI"/>
    <property type="match status" value="1"/>
</dbReference>
<accession>A0ABY9QHS4</accession>
<gene>
    <name evidence="1" type="ORF">HSX42_07375</name>
</gene>
<dbReference type="Proteomes" id="UP001297580">
    <property type="component" value="Chromosome"/>
</dbReference>